<evidence type="ECO:0000259" key="9">
    <source>
        <dbReference type="PROSITE" id="PS50075"/>
    </source>
</evidence>
<sequence>MAIPAITPYVMPEQSNLPKNKVSWSVNPNQAVLLIHDMQQYFLNNYTLSESPIPELIEHVKALKEKCIELGIPVVYTAQPGNQKLEDRALLTDFWGPGLEDDPTQTKVIDELAPNENDTVLTKWRYSAFKRTKLKEIMKQQDRNQLIITGVYAHIGCLTTANEAFMEDIQSFLVADAIADFSLEHHKMAIQYAAERCAVTASTAQVLDQLQANTSLVAKGFTLDELKEEVAKLLEESTSEIKEDENLIDRGLDSIRMMSLVETLRGKGVDVNFMTLAEEPTILKWWELVLDKQLTEVVNAE</sequence>
<accession>A0A0V8JNF9</accession>
<dbReference type="RefSeq" id="WP_025909661.1">
    <property type="nucleotide sequence ID" value="NZ_KQ758637.1"/>
</dbReference>
<comment type="similarity">
    <text evidence="2">Belongs to the isochorismatase family.</text>
</comment>
<dbReference type="InterPro" id="IPR000868">
    <property type="entry name" value="Isochorismatase-like_dom"/>
</dbReference>
<dbReference type="InterPro" id="IPR036380">
    <property type="entry name" value="Isochorismatase-like_sf"/>
</dbReference>
<comment type="caution">
    <text evidence="10">The sequence shown here is derived from an EMBL/GenBank/DDBJ whole genome shotgun (WGS) entry which is preliminary data.</text>
</comment>
<dbReference type="InterPro" id="IPR016291">
    <property type="entry name" value="Isochorismatase"/>
</dbReference>
<keyword evidence="5 8" id="KW-0597">Phosphoprotein</keyword>
<dbReference type="Pfam" id="PF00857">
    <property type="entry name" value="Isochorismatase"/>
    <property type="match status" value="1"/>
</dbReference>
<evidence type="ECO:0000256" key="4">
    <source>
        <dbReference type="ARBA" id="ARBA00022450"/>
    </source>
</evidence>
<evidence type="ECO:0000313" key="11">
    <source>
        <dbReference type="Proteomes" id="UP000053681"/>
    </source>
</evidence>
<keyword evidence="6" id="KW-0378">Hydrolase</keyword>
<feature type="modified residue" description="O-(pantetheine 4'-phosphoryl)serine" evidence="8">
    <location>
        <position position="254"/>
    </location>
</feature>
<dbReference type="EC" id="3.3.2.1" evidence="3"/>
<evidence type="ECO:0000256" key="7">
    <source>
        <dbReference type="ARBA" id="ARBA00048590"/>
    </source>
</evidence>
<evidence type="ECO:0000256" key="1">
    <source>
        <dbReference type="ARBA" id="ARBA00004924"/>
    </source>
</evidence>
<dbReference type="PANTHER" id="PTHR43540:SF3">
    <property type="entry name" value="ENTEROBACTIN SYNTHASE COMPONENT B"/>
    <property type="match status" value="1"/>
</dbReference>
<evidence type="ECO:0000313" key="10">
    <source>
        <dbReference type="EMBL" id="KSU88601.1"/>
    </source>
</evidence>
<dbReference type="AlphaFoldDB" id="A0A0V8JNF9"/>
<comment type="catalytic activity">
    <reaction evidence="7">
        <text>isochorismate + H2O = (2S,3S)-2,3-dihydroxy-2,3-dihydrobenzoate + pyruvate</text>
        <dbReference type="Rhea" id="RHEA:11112"/>
        <dbReference type="ChEBI" id="CHEBI:15361"/>
        <dbReference type="ChEBI" id="CHEBI:15377"/>
        <dbReference type="ChEBI" id="CHEBI:29780"/>
        <dbReference type="ChEBI" id="CHEBI:58764"/>
        <dbReference type="EC" id="3.3.2.1"/>
    </reaction>
</comment>
<comment type="pathway">
    <text evidence="1">Siderophore biosynthesis.</text>
</comment>
<dbReference type="EMBL" id="LNQP01000018">
    <property type="protein sequence ID" value="KSU88601.1"/>
    <property type="molecule type" value="Genomic_DNA"/>
</dbReference>
<dbReference type="SUPFAM" id="SSF52499">
    <property type="entry name" value="Isochorismatase-like hydrolases"/>
    <property type="match status" value="1"/>
</dbReference>
<reference evidence="10 11" key="1">
    <citation type="submission" date="2015-11" db="EMBL/GenBank/DDBJ databases">
        <title>Bacillus caseinolyticus sp nov.</title>
        <authorList>
            <person name="Dastager S.G."/>
            <person name="Mawlankar R."/>
        </authorList>
    </citation>
    <scope>NUCLEOTIDE SEQUENCE [LARGE SCALE GENOMIC DNA]</scope>
    <source>
        <strain evidence="10 11">SGD-V-76</strain>
    </source>
</reference>
<dbReference type="GeneID" id="93681273"/>
<comment type="cofactor">
    <cofactor evidence="8">
        <name>pantetheine 4'-phosphate</name>
        <dbReference type="ChEBI" id="CHEBI:47942"/>
    </cofactor>
    <text evidence="8">Binds 1 phosphopantetheine covalently.</text>
</comment>
<dbReference type="PROSITE" id="PS50075">
    <property type="entry name" value="CARRIER"/>
    <property type="match status" value="1"/>
</dbReference>
<dbReference type="Gene3D" id="3.40.50.850">
    <property type="entry name" value="Isochorismatase-like"/>
    <property type="match status" value="1"/>
</dbReference>
<evidence type="ECO:0000256" key="6">
    <source>
        <dbReference type="ARBA" id="ARBA00022801"/>
    </source>
</evidence>
<gene>
    <name evidence="10" type="ORF">AS180_06910</name>
</gene>
<keyword evidence="11" id="KW-1185">Reference proteome</keyword>
<dbReference type="PANTHER" id="PTHR43540">
    <property type="entry name" value="PEROXYUREIDOACRYLATE/UREIDOACRYLATE AMIDOHYDROLASE-RELATED"/>
    <property type="match status" value="1"/>
</dbReference>
<dbReference type="PIRSF" id="PIRSF001111">
    <property type="entry name" value="Isochorismatase"/>
    <property type="match status" value="1"/>
</dbReference>
<proteinExistence type="inferred from homology"/>
<feature type="domain" description="Carrier" evidence="9">
    <location>
        <begin position="217"/>
        <end position="293"/>
    </location>
</feature>
<dbReference type="InterPro" id="IPR009081">
    <property type="entry name" value="PP-bd_ACP"/>
</dbReference>
<evidence type="ECO:0000256" key="5">
    <source>
        <dbReference type="ARBA" id="ARBA00022553"/>
    </source>
</evidence>
<dbReference type="Pfam" id="PF00550">
    <property type="entry name" value="PP-binding"/>
    <property type="match status" value="1"/>
</dbReference>
<name>A0A0V8JNF9_9BACI</name>
<keyword evidence="4 8" id="KW-0596">Phosphopantetheine</keyword>
<dbReference type="FunFam" id="3.40.50.850:FF:000002">
    <property type="entry name" value="Vibriobactin-specific isochorismatase"/>
    <property type="match status" value="1"/>
</dbReference>
<dbReference type="PRINTS" id="PR01398">
    <property type="entry name" value="ISCHRISMTASE"/>
</dbReference>
<dbReference type="SUPFAM" id="SSF47336">
    <property type="entry name" value="ACP-like"/>
    <property type="match status" value="1"/>
</dbReference>
<dbReference type="CDD" id="cd01013">
    <property type="entry name" value="isochorismatase"/>
    <property type="match status" value="1"/>
</dbReference>
<evidence type="ECO:0000256" key="2">
    <source>
        <dbReference type="ARBA" id="ARBA00006336"/>
    </source>
</evidence>
<dbReference type="InterPro" id="IPR050272">
    <property type="entry name" value="Isochorismatase-like_hydrls"/>
</dbReference>
<evidence type="ECO:0000256" key="8">
    <source>
        <dbReference type="PIRSR" id="PIRSR001111-50"/>
    </source>
</evidence>
<dbReference type="GO" id="GO:0008908">
    <property type="term" value="F:isochorismatase activity"/>
    <property type="evidence" value="ECO:0007669"/>
    <property type="project" value="UniProtKB-EC"/>
</dbReference>
<dbReference type="Gene3D" id="1.10.1200.10">
    <property type="entry name" value="ACP-like"/>
    <property type="match status" value="1"/>
</dbReference>
<dbReference type="InterPro" id="IPR036736">
    <property type="entry name" value="ACP-like_sf"/>
</dbReference>
<dbReference type="Proteomes" id="UP000053681">
    <property type="component" value="Unassembled WGS sequence"/>
</dbReference>
<organism evidence="10 11">
    <name type="scientific">Priestia veravalensis</name>
    <dbReference type="NCBI Taxonomy" id="1414648"/>
    <lineage>
        <taxon>Bacteria</taxon>
        <taxon>Bacillati</taxon>
        <taxon>Bacillota</taxon>
        <taxon>Bacilli</taxon>
        <taxon>Bacillales</taxon>
        <taxon>Bacillaceae</taxon>
        <taxon>Priestia</taxon>
    </lineage>
</organism>
<protein>
    <recommendedName>
        <fullName evidence="3">isochorismatase</fullName>
        <ecNumber evidence="3">3.3.2.1</ecNumber>
    </recommendedName>
</protein>
<evidence type="ECO:0000256" key="3">
    <source>
        <dbReference type="ARBA" id="ARBA00012100"/>
    </source>
</evidence>